<feature type="region of interest" description="Disordered" evidence="1">
    <location>
        <begin position="43"/>
        <end position="93"/>
    </location>
</feature>
<dbReference type="Proteomes" id="UP000014160">
    <property type="component" value="Unassembled WGS sequence"/>
</dbReference>
<dbReference type="Proteomes" id="UP000013750">
    <property type="component" value="Unassembled WGS sequence"/>
</dbReference>
<dbReference type="EMBL" id="AJDQ01000003">
    <property type="protein sequence ID" value="EOI58495.1"/>
    <property type="molecule type" value="Genomic_DNA"/>
</dbReference>
<name>R2VKU1_9ENTE</name>
<keyword evidence="5" id="KW-1185">Reference proteome</keyword>
<dbReference type="HOGENOM" id="CLU_1193328_0_0_9"/>
<evidence type="ECO:0000313" key="2">
    <source>
        <dbReference type="EMBL" id="EOI58495.1"/>
    </source>
</evidence>
<organism evidence="2 4">
    <name type="scientific">Enterococcus gilvus ATCC BAA-350</name>
    <dbReference type="NCBI Taxonomy" id="1158614"/>
    <lineage>
        <taxon>Bacteria</taxon>
        <taxon>Bacillati</taxon>
        <taxon>Bacillota</taxon>
        <taxon>Bacilli</taxon>
        <taxon>Lactobacillales</taxon>
        <taxon>Enterococcaceae</taxon>
        <taxon>Enterococcus</taxon>
    </lineage>
</organism>
<evidence type="ECO:0000313" key="5">
    <source>
        <dbReference type="Proteomes" id="UP000014160"/>
    </source>
</evidence>
<feature type="compositionally biased region" description="Low complexity" evidence="1">
    <location>
        <begin position="43"/>
        <end position="89"/>
    </location>
</feature>
<reference evidence="2 4" key="1">
    <citation type="submission" date="2013-02" db="EMBL/GenBank/DDBJ databases">
        <title>The Genome Sequence of Enterococcus gilvus ATCC BAA-350.</title>
        <authorList>
            <consortium name="The Broad Institute Genome Sequencing Platform"/>
            <consortium name="The Broad Institute Genome Sequencing Center for Infectious Disease"/>
            <person name="Earl A.M."/>
            <person name="Gilmore M.S."/>
            <person name="Lebreton F."/>
            <person name="Walker B."/>
            <person name="Young S.K."/>
            <person name="Zeng Q."/>
            <person name="Gargeya S."/>
            <person name="Fitzgerald M."/>
            <person name="Haas B."/>
            <person name="Abouelleil A."/>
            <person name="Alvarado L."/>
            <person name="Arachchi H.M."/>
            <person name="Berlin A.M."/>
            <person name="Chapman S.B."/>
            <person name="Dewar J."/>
            <person name="Goldberg J."/>
            <person name="Griggs A."/>
            <person name="Gujja S."/>
            <person name="Hansen M."/>
            <person name="Howarth C."/>
            <person name="Imamovic A."/>
            <person name="Larimer J."/>
            <person name="McCowan C."/>
            <person name="Murphy C."/>
            <person name="Neiman D."/>
            <person name="Pearson M."/>
            <person name="Priest M."/>
            <person name="Roberts A."/>
            <person name="Saif S."/>
            <person name="Shea T."/>
            <person name="Sisk P."/>
            <person name="Sykes S."/>
            <person name="Wortman J."/>
            <person name="Nusbaum C."/>
            <person name="Birren B."/>
        </authorList>
    </citation>
    <scope>NUCLEOTIDE SEQUENCE [LARGE SCALE GENOMIC DNA]</scope>
    <source>
        <strain evidence="2 4">ATCC BAA-350</strain>
    </source>
</reference>
<accession>R2VKU1</accession>
<comment type="caution">
    <text evidence="2">The sequence shown here is derived from an EMBL/GenBank/DDBJ whole genome shotgun (WGS) entry which is preliminary data.</text>
</comment>
<dbReference type="RefSeq" id="WP_010779017.1">
    <property type="nucleotide sequence ID" value="NZ_ASWH01000002.1"/>
</dbReference>
<sequence length="232" mass="24450">MKDNNNSIKGKNTTVTTLILFLVILIALFLAFITGAKLAESKAPAPASKAPTSSSTIQSSESSSSSSSGSTESSSAASTSTTESTPAETVEQGSYGVTFPKGAILMGETTIFGFSVTTYPQSDKLAVSYSPKGNYTPGAHMSSVAGFYPTDIPMTTIPVNENGVTKNVTVSTELKLSESDSSKPDLAFFLNFNNNDTKVFAYLNNNKNVVLAFTPPNNNGPYIAVVLYETQM</sequence>
<evidence type="ECO:0000313" key="4">
    <source>
        <dbReference type="Proteomes" id="UP000013750"/>
    </source>
</evidence>
<gene>
    <name evidence="3" type="ORF">I592_03793</name>
    <name evidence="2" type="ORF">UKC_00568</name>
</gene>
<dbReference type="AlphaFoldDB" id="R2VKU1"/>
<dbReference type="OrthoDB" id="2194764at2"/>
<protein>
    <submittedName>
        <fullName evidence="2">Uncharacterized protein</fullName>
    </submittedName>
</protein>
<evidence type="ECO:0000313" key="3">
    <source>
        <dbReference type="EMBL" id="EOW79653.1"/>
    </source>
</evidence>
<dbReference type="PATRIC" id="fig|1158614.3.peg.583"/>
<reference evidence="3 5" key="2">
    <citation type="submission" date="2013-03" db="EMBL/GenBank/DDBJ databases">
        <title>The Genome Sequence of Enterococcus gilvus ATCC BAA-350 (PacBio/Illumina hybrid assembly).</title>
        <authorList>
            <consortium name="The Broad Institute Genomics Platform"/>
            <consortium name="The Broad Institute Genome Sequencing Center for Infectious Disease"/>
            <person name="Earl A."/>
            <person name="Russ C."/>
            <person name="Gilmore M."/>
            <person name="Surin D."/>
            <person name="Walker B."/>
            <person name="Young S."/>
            <person name="Zeng Q."/>
            <person name="Gargeya S."/>
            <person name="Fitzgerald M."/>
            <person name="Haas B."/>
            <person name="Abouelleil A."/>
            <person name="Allen A.W."/>
            <person name="Alvarado L."/>
            <person name="Arachchi H.M."/>
            <person name="Berlin A.M."/>
            <person name="Chapman S.B."/>
            <person name="Gainer-Dewar J."/>
            <person name="Goldberg J."/>
            <person name="Griggs A."/>
            <person name="Gujja S."/>
            <person name="Hansen M."/>
            <person name="Howarth C."/>
            <person name="Imamovic A."/>
            <person name="Ireland A."/>
            <person name="Larimer J."/>
            <person name="McCowan C."/>
            <person name="Murphy C."/>
            <person name="Pearson M."/>
            <person name="Poon T.W."/>
            <person name="Priest M."/>
            <person name="Roberts A."/>
            <person name="Saif S."/>
            <person name="Shea T."/>
            <person name="Sisk P."/>
            <person name="Sykes S."/>
            <person name="Wortman J."/>
            <person name="Nusbaum C."/>
            <person name="Birren B."/>
        </authorList>
    </citation>
    <scope>NUCLEOTIDE SEQUENCE [LARGE SCALE GENOMIC DNA]</scope>
    <source>
        <strain evidence="3 5">ATCC BAA-350</strain>
    </source>
</reference>
<proteinExistence type="predicted"/>
<evidence type="ECO:0000256" key="1">
    <source>
        <dbReference type="SAM" id="MobiDB-lite"/>
    </source>
</evidence>
<dbReference type="EMBL" id="ASWH01000002">
    <property type="protein sequence ID" value="EOW79653.1"/>
    <property type="molecule type" value="Genomic_DNA"/>
</dbReference>